<evidence type="ECO:0000256" key="1">
    <source>
        <dbReference type="SAM" id="MobiDB-lite"/>
    </source>
</evidence>
<dbReference type="EMBL" id="JEMA01000642">
    <property type="protein sequence ID" value="KYF67549.1"/>
    <property type="molecule type" value="Genomic_DNA"/>
</dbReference>
<comment type="caution">
    <text evidence="2">The sequence shown here is derived from an EMBL/GenBank/DDBJ whole genome shotgun (WGS) entry which is preliminary data.</text>
</comment>
<accession>A0A150QHU8</accession>
<evidence type="ECO:0000313" key="3">
    <source>
        <dbReference type="Proteomes" id="UP000075260"/>
    </source>
</evidence>
<feature type="region of interest" description="Disordered" evidence="1">
    <location>
        <begin position="1"/>
        <end position="24"/>
    </location>
</feature>
<dbReference type="Proteomes" id="UP000075260">
    <property type="component" value="Unassembled WGS sequence"/>
</dbReference>
<reference evidence="2 3" key="1">
    <citation type="submission" date="2014-02" db="EMBL/GenBank/DDBJ databases">
        <title>The small core and large imbalanced accessory genome model reveals a collaborative survival strategy of Sorangium cellulosum strains in nature.</title>
        <authorList>
            <person name="Han K."/>
            <person name="Peng R."/>
            <person name="Blom J."/>
            <person name="Li Y.-Z."/>
        </authorList>
    </citation>
    <scope>NUCLEOTIDE SEQUENCE [LARGE SCALE GENOMIC DNA]</scope>
    <source>
        <strain evidence="2 3">So0008-312</strain>
    </source>
</reference>
<proteinExistence type="predicted"/>
<protein>
    <submittedName>
        <fullName evidence="2">Uncharacterized protein</fullName>
    </submittedName>
</protein>
<feature type="compositionally biased region" description="Pro residues" evidence="1">
    <location>
        <begin position="8"/>
        <end position="24"/>
    </location>
</feature>
<sequence>MKPIERGGPPPEPPAPPLPPAPPAPLLVEELEELEEPEDELELLLEEEVVVPPVLLADTMVGRPVPFAQNPHVSVPFFGIAPL</sequence>
<evidence type="ECO:0000313" key="2">
    <source>
        <dbReference type="EMBL" id="KYF67549.1"/>
    </source>
</evidence>
<organism evidence="2 3">
    <name type="scientific">Sorangium cellulosum</name>
    <name type="common">Polyangium cellulosum</name>
    <dbReference type="NCBI Taxonomy" id="56"/>
    <lineage>
        <taxon>Bacteria</taxon>
        <taxon>Pseudomonadati</taxon>
        <taxon>Myxococcota</taxon>
        <taxon>Polyangia</taxon>
        <taxon>Polyangiales</taxon>
        <taxon>Polyangiaceae</taxon>
        <taxon>Sorangium</taxon>
    </lineage>
</organism>
<gene>
    <name evidence="2" type="ORF">BE15_29725</name>
</gene>
<dbReference type="AlphaFoldDB" id="A0A150QHU8"/>
<name>A0A150QHU8_SORCE</name>